<dbReference type="AlphaFoldDB" id="A0A8H4AJP7"/>
<dbReference type="OrthoDB" id="64915at2759"/>
<dbReference type="Pfam" id="PF01408">
    <property type="entry name" value="GFO_IDH_MocA"/>
    <property type="match status" value="1"/>
</dbReference>
<organism evidence="3 4">
    <name type="scientific">Gigaspora margarita</name>
    <dbReference type="NCBI Taxonomy" id="4874"/>
    <lineage>
        <taxon>Eukaryota</taxon>
        <taxon>Fungi</taxon>
        <taxon>Fungi incertae sedis</taxon>
        <taxon>Mucoromycota</taxon>
        <taxon>Glomeromycotina</taxon>
        <taxon>Glomeromycetes</taxon>
        <taxon>Diversisporales</taxon>
        <taxon>Gigasporaceae</taxon>
        <taxon>Gigaspora</taxon>
    </lineage>
</organism>
<sequence>MSWIPAFTEEIKDPISIVKLLESQQGKQENLDPPLKPITISIVGAGQRGSLYANYAKIEPKWAQIVAVAEPVEHRRNMMAQLYNIPKENVFADWEEMIKCPKLSDAVVIATLDDLHVKPAVEFAKQKYHILLEKPIAMTIQGCMEITNAVLENEIICAVGHVLRYTPHNIVVKKIIEAGFLGNIVNIQHMEPVGFWHFAHSYVRGNWRNEKTSNFSLMTKCCHDIDLMSYWNNSPCTKISSFGSLMHFNSENKPKAAGDAKYCYDCPVEKTCPYSAKKLYIDNCYEKGIKSWPVNVVTDIVDIEHIETELKNGPYGRCVYESDNDVMDNQVVNLEFANGSTANITMIAYTEAITERKTKIFGTLGQIECDGFNNITYYNFLTRKKEKLIPTAILNTNDLSGHAGGDMSLMRAFICSIQASLNDTNSTNNLYTGIQQALDSHLLVFAAEDSRKTGKTVIIEDYKKMKGIKF</sequence>
<dbReference type="PANTHER" id="PTHR43377:SF2">
    <property type="entry name" value="BINDING ROSSMANN FOLD OXIDOREDUCTASE, PUTATIVE (AFU_ORTHOLOGUE AFUA_4G00560)-RELATED"/>
    <property type="match status" value="1"/>
</dbReference>
<dbReference type="PANTHER" id="PTHR43377">
    <property type="entry name" value="BILIVERDIN REDUCTASE A"/>
    <property type="match status" value="1"/>
</dbReference>
<protein>
    <submittedName>
        <fullName evidence="3">Oxidoreductase domain-containing protein</fullName>
    </submittedName>
</protein>
<dbReference type="EMBL" id="WTPW01000515">
    <property type="protein sequence ID" value="KAF0503275.1"/>
    <property type="molecule type" value="Genomic_DNA"/>
</dbReference>
<dbReference type="Gene3D" id="3.40.50.720">
    <property type="entry name" value="NAD(P)-binding Rossmann-like Domain"/>
    <property type="match status" value="1"/>
</dbReference>
<dbReference type="Pfam" id="PF02894">
    <property type="entry name" value="GFO_IDH_MocA_C"/>
    <property type="match status" value="1"/>
</dbReference>
<evidence type="ECO:0000313" key="4">
    <source>
        <dbReference type="Proteomes" id="UP000439903"/>
    </source>
</evidence>
<dbReference type="SUPFAM" id="SSF55347">
    <property type="entry name" value="Glyceraldehyde-3-phosphate dehydrogenase-like, C-terminal domain"/>
    <property type="match status" value="1"/>
</dbReference>
<feature type="domain" description="Gfo/Idh/MocA-like oxidoreductase N-terminal" evidence="1">
    <location>
        <begin position="39"/>
        <end position="161"/>
    </location>
</feature>
<evidence type="ECO:0000259" key="1">
    <source>
        <dbReference type="Pfam" id="PF01408"/>
    </source>
</evidence>
<dbReference type="InterPro" id="IPR051450">
    <property type="entry name" value="Gfo/Idh/MocA_Oxidoreductases"/>
</dbReference>
<evidence type="ECO:0000259" key="2">
    <source>
        <dbReference type="Pfam" id="PF02894"/>
    </source>
</evidence>
<dbReference type="SUPFAM" id="SSF51735">
    <property type="entry name" value="NAD(P)-binding Rossmann-fold domains"/>
    <property type="match status" value="1"/>
</dbReference>
<dbReference type="Gene3D" id="3.30.360.10">
    <property type="entry name" value="Dihydrodipicolinate Reductase, domain 2"/>
    <property type="match status" value="1"/>
</dbReference>
<dbReference type="Proteomes" id="UP000439903">
    <property type="component" value="Unassembled WGS sequence"/>
</dbReference>
<accession>A0A8H4AJP7</accession>
<gene>
    <name evidence="3" type="ORF">F8M41_019661</name>
</gene>
<comment type="caution">
    <text evidence="3">The sequence shown here is derived from an EMBL/GenBank/DDBJ whole genome shotgun (WGS) entry which is preliminary data.</text>
</comment>
<dbReference type="GO" id="GO:0000166">
    <property type="term" value="F:nucleotide binding"/>
    <property type="evidence" value="ECO:0007669"/>
    <property type="project" value="InterPro"/>
</dbReference>
<dbReference type="InterPro" id="IPR000683">
    <property type="entry name" value="Gfo/Idh/MocA-like_OxRdtase_N"/>
</dbReference>
<keyword evidence="4" id="KW-1185">Reference proteome</keyword>
<dbReference type="InterPro" id="IPR004104">
    <property type="entry name" value="Gfo/Idh/MocA-like_OxRdtase_C"/>
</dbReference>
<name>A0A8H4AJP7_GIGMA</name>
<dbReference type="InterPro" id="IPR036291">
    <property type="entry name" value="NAD(P)-bd_dom_sf"/>
</dbReference>
<feature type="domain" description="Gfo/Idh/MocA-like oxidoreductase C-terminal" evidence="2">
    <location>
        <begin position="173"/>
        <end position="457"/>
    </location>
</feature>
<reference evidence="3 4" key="1">
    <citation type="journal article" date="2019" name="Environ. Microbiol.">
        <title>At the nexus of three kingdoms: the genome of the mycorrhizal fungus Gigaspora margarita provides insights into plant, endobacterial and fungal interactions.</title>
        <authorList>
            <person name="Venice F."/>
            <person name="Ghignone S."/>
            <person name="Salvioli di Fossalunga A."/>
            <person name="Amselem J."/>
            <person name="Novero M."/>
            <person name="Xianan X."/>
            <person name="Sedzielewska Toro K."/>
            <person name="Morin E."/>
            <person name="Lipzen A."/>
            <person name="Grigoriev I.V."/>
            <person name="Henrissat B."/>
            <person name="Martin F.M."/>
            <person name="Bonfante P."/>
        </authorList>
    </citation>
    <scope>NUCLEOTIDE SEQUENCE [LARGE SCALE GENOMIC DNA]</scope>
    <source>
        <strain evidence="3 4">BEG34</strain>
    </source>
</reference>
<proteinExistence type="predicted"/>
<evidence type="ECO:0000313" key="3">
    <source>
        <dbReference type="EMBL" id="KAF0503275.1"/>
    </source>
</evidence>